<dbReference type="STRING" id="3760.A0A251NW43"/>
<proteinExistence type="predicted"/>
<protein>
    <submittedName>
        <fullName evidence="1">Uncharacterized protein</fullName>
    </submittedName>
</protein>
<dbReference type="Pfam" id="PF05056">
    <property type="entry name" value="DUF674"/>
    <property type="match status" value="2"/>
</dbReference>
<name>A0A251NW43_PRUPE</name>
<dbReference type="PANTHER" id="PTHR33103:SF111">
    <property type="entry name" value="DUF674 DOMAIN-CONTAINING PROTEIN"/>
    <property type="match status" value="1"/>
</dbReference>
<dbReference type="PANTHER" id="PTHR33103">
    <property type="entry name" value="OS01G0153900 PROTEIN"/>
    <property type="match status" value="1"/>
</dbReference>
<dbReference type="Proteomes" id="UP000006882">
    <property type="component" value="Chromosome G6"/>
</dbReference>
<dbReference type="Gramene" id="ONI03511">
    <property type="protein sequence ID" value="ONI03511"/>
    <property type="gene ID" value="PRUPE_6G261800"/>
</dbReference>
<evidence type="ECO:0000313" key="2">
    <source>
        <dbReference type="Proteomes" id="UP000006882"/>
    </source>
</evidence>
<evidence type="ECO:0000313" key="1">
    <source>
        <dbReference type="EMBL" id="ONI03511.1"/>
    </source>
</evidence>
<dbReference type="InterPro" id="IPR007750">
    <property type="entry name" value="DUF674"/>
</dbReference>
<dbReference type="AlphaFoldDB" id="A0A251NW43"/>
<organism evidence="1 2">
    <name type="scientific">Prunus persica</name>
    <name type="common">Peach</name>
    <name type="synonym">Amygdalus persica</name>
    <dbReference type="NCBI Taxonomy" id="3760"/>
    <lineage>
        <taxon>Eukaryota</taxon>
        <taxon>Viridiplantae</taxon>
        <taxon>Streptophyta</taxon>
        <taxon>Embryophyta</taxon>
        <taxon>Tracheophyta</taxon>
        <taxon>Spermatophyta</taxon>
        <taxon>Magnoliopsida</taxon>
        <taxon>eudicotyledons</taxon>
        <taxon>Gunneridae</taxon>
        <taxon>Pentapetalae</taxon>
        <taxon>rosids</taxon>
        <taxon>fabids</taxon>
        <taxon>Rosales</taxon>
        <taxon>Rosaceae</taxon>
        <taxon>Amygdaloideae</taxon>
        <taxon>Amygdaleae</taxon>
        <taxon>Prunus</taxon>
    </lineage>
</organism>
<reference evidence="1 2" key="1">
    <citation type="journal article" date="2013" name="Nat. Genet.">
        <title>The high-quality draft genome of peach (Prunus persica) identifies unique patterns of genetic diversity, domestication and genome evolution.</title>
        <authorList>
            <consortium name="International Peach Genome Initiative"/>
            <person name="Verde I."/>
            <person name="Abbott A.G."/>
            <person name="Scalabrin S."/>
            <person name="Jung S."/>
            <person name="Shu S."/>
            <person name="Marroni F."/>
            <person name="Zhebentyayeva T."/>
            <person name="Dettori M.T."/>
            <person name="Grimwood J."/>
            <person name="Cattonaro F."/>
            <person name="Zuccolo A."/>
            <person name="Rossini L."/>
            <person name="Jenkins J."/>
            <person name="Vendramin E."/>
            <person name="Meisel L.A."/>
            <person name="Decroocq V."/>
            <person name="Sosinski B."/>
            <person name="Prochnik S."/>
            <person name="Mitros T."/>
            <person name="Policriti A."/>
            <person name="Cipriani G."/>
            <person name="Dondini L."/>
            <person name="Ficklin S."/>
            <person name="Goodstein D.M."/>
            <person name="Xuan P."/>
            <person name="Del Fabbro C."/>
            <person name="Aramini V."/>
            <person name="Copetti D."/>
            <person name="Gonzalez S."/>
            <person name="Horner D.S."/>
            <person name="Falchi R."/>
            <person name="Lucas S."/>
            <person name="Mica E."/>
            <person name="Maldonado J."/>
            <person name="Lazzari B."/>
            <person name="Bielenberg D."/>
            <person name="Pirona R."/>
            <person name="Miculan M."/>
            <person name="Barakat A."/>
            <person name="Testolin R."/>
            <person name="Stella A."/>
            <person name="Tartarini S."/>
            <person name="Tonutti P."/>
            <person name="Arus P."/>
            <person name="Orellana A."/>
            <person name="Wells C."/>
            <person name="Main D."/>
            <person name="Vizzotto G."/>
            <person name="Silva H."/>
            <person name="Salamini F."/>
            <person name="Schmutz J."/>
            <person name="Morgante M."/>
            <person name="Rokhsar D.S."/>
        </authorList>
    </citation>
    <scope>NUCLEOTIDE SEQUENCE [LARGE SCALE GENOMIC DNA]</scope>
    <source>
        <strain evidence="2">cv. Nemared</strain>
    </source>
</reference>
<dbReference type="EMBL" id="CM007656">
    <property type="protein sequence ID" value="ONI03511.1"/>
    <property type="molecule type" value="Genomic_DNA"/>
</dbReference>
<gene>
    <name evidence="1" type="ORF">PRUPE_6G261800</name>
</gene>
<accession>A0A251NW43</accession>
<keyword evidence="2" id="KW-1185">Reference proteome</keyword>
<sequence length="135" mass="14559">MQSPSVSLNLLIDPKTHKVMFAEASKEVADFLFSFLSLHVATVTRLLSTDGMVGCLGNLYRSAESLVNIKAGYVKGGVVYMIMDNLEVKPMTTESSVAVLQKFNVKGIDALQGKEGLKLVKASSESNTALTNVFL</sequence>